<dbReference type="InterPro" id="IPR036890">
    <property type="entry name" value="HATPase_C_sf"/>
</dbReference>
<evidence type="ECO:0000256" key="7">
    <source>
        <dbReference type="SAM" id="Coils"/>
    </source>
</evidence>
<feature type="compositionally biased region" description="Basic and acidic residues" evidence="8">
    <location>
        <begin position="806"/>
        <end position="826"/>
    </location>
</feature>
<dbReference type="PROSITE" id="PS51050">
    <property type="entry name" value="ZF_CW"/>
    <property type="match status" value="1"/>
</dbReference>
<proteinExistence type="predicted"/>
<dbReference type="CDD" id="cd16931">
    <property type="entry name" value="HATPase_MORC-like"/>
    <property type="match status" value="1"/>
</dbReference>
<dbReference type="KEGG" id="snh:120047926"/>
<dbReference type="AlphaFoldDB" id="A0A8U0QVM1"/>
<feature type="compositionally biased region" description="Basic residues" evidence="8">
    <location>
        <begin position="507"/>
        <end position="517"/>
    </location>
</feature>
<evidence type="ECO:0000256" key="5">
    <source>
        <dbReference type="ARBA" id="ARBA00023054"/>
    </source>
</evidence>
<dbReference type="PANTHER" id="PTHR23336:SF22">
    <property type="entry name" value="MORC FAMILY CW-TYPE ZINC FINGER PROTEIN 4"/>
    <property type="match status" value="1"/>
</dbReference>
<feature type="compositionally biased region" description="Basic residues" evidence="8">
    <location>
        <begin position="600"/>
        <end position="612"/>
    </location>
</feature>
<keyword evidence="3" id="KW-0863">Zinc-finger</keyword>
<dbReference type="GO" id="GO:0008270">
    <property type="term" value="F:zinc ion binding"/>
    <property type="evidence" value="ECO:0007669"/>
    <property type="project" value="UniProtKB-KW"/>
</dbReference>
<sequence>MCRLPATGFHCKNMARLSEHGIRLSSMSPSFLNSNSTSHTWPFSAVAELIDNASDPGVTARQIWIDVVEEQQQLCLAFTDNGSGMTPSKLHKMLSFGFTEKGSGKGSHQAIGVYGNGFKSGSMRLGRDALIFTKNGGCLTVGMLSQSYLQAIKAQAVIVPIVPFNQQTKMLVVTEDSEASLNAILTHSLIHTQQELLQHFDSILSKKGTKILIWNIRRNKDGKPELDFETDEFDIRMPEIHSEETKTRGRKKSFPGPQRTDHTIPEMDYSLRAYLSILYLKPRTQIILRQKKVQTKLVAKSLSQIENDVYKPQFNKDRVKVTFGFNRKNKDHYGIMMYHKNRLIKSYEKVGYQIKSSGQRVGVGVIGVIECNFLKPAHNKQDFEYTKEYRLTLSSLGLKLNDYWNEMMEKRAREREFLAAEKKNEEEDSDEEEEGEESPVWLQCEDCLKWRRVPEGHYSSTPEHWNCSQNPNTMLRSCSLPEEAEQSEAKLTPSYPKKTYKTDQGLVRKRGRPRKHHVLPQGLSEPVLLRPLPPDTPLPLSEPVLLRPLPPDAPLSLLTEETEDSELNKTVATLVATLEDEEDNMAQSKSGSDTCAPTRACKRTYSRNKRKSIWPPRDMDKRPQPWAEPHPFADEVQEVQQPGKDVNKPQTLTGLTDKTKGEKALLGATRVGPSQPSSSLAWPPSLPSAQTVVVSPLSRPEGPWPRALTLEGAGSDRGALVQRLAGLEKEAQRLRRILGSTALPATPDNVVMTEAPSGDKAAGGMGVETPVAMVTKLDQMECESSASPGGPGVPGLVVDGVQPQKEQPELGRLRREKADPQSRLRQTDSPVTRDQSSRIVLENLHKIRGNVVALLSAILPHLDLQGISMDTPDVDSILQQIIDANSLSPL</sequence>
<gene>
    <name evidence="11" type="primary">LOC120047926</name>
</gene>
<evidence type="ECO:0000259" key="9">
    <source>
        <dbReference type="PROSITE" id="PS51050"/>
    </source>
</evidence>
<dbReference type="SUPFAM" id="SSF55874">
    <property type="entry name" value="ATPase domain of HSP90 chaperone/DNA topoisomerase II/histidine kinase"/>
    <property type="match status" value="1"/>
</dbReference>
<protein>
    <submittedName>
        <fullName evidence="11">MORC family CW-type zinc finger protein 3-like isoform X1</fullName>
    </submittedName>
</protein>
<keyword evidence="2" id="KW-0479">Metal-binding</keyword>
<feature type="region of interest" description="Disordered" evidence="8">
    <location>
        <begin position="805"/>
        <end position="835"/>
    </location>
</feature>
<feature type="domain" description="CW-type" evidence="9">
    <location>
        <begin position="435"/>
        <end position="486"/>
    </location>
</feature>
<feature type="region of interest" description="Disordered" evidence="8">
    <location>
        <begin position="780"/>
        <end position="799"/>
    </location>
</feature>
<keyword evidence="6" id="KW-0539">Nucleus</keyword>
<name>A0A8U0QVM1_SALNM</name>
<evidence type="ECO:0000256" key="6">
    <source>
        <dbReference type="ARBA" id="ARBA00023242"/>
    </source>
</evidence>
<dbReference type="InterPro" id="IPR041006">
    <property type="entry name" value="Morc_S5"/>
</dbReference>
<keyword evidence="4" id="KW-0862">Zinc</keyword>
<dbReference type="Gene3D" id="3.30.565.10">
    <property type="entry name" value="Histidine kinase-like ATPase, C-terminal domain"/>
    <property type="match status" value="1"/>
</dbReference>
<accession>A0A8U0QVM1</accession>
<dbReference type="Pfam" id="PF17942">
    <property type="entry name" value="Morc6_S5"/>
    <property type="match status" value="1"/>
</dbReference>
<dbReference type="GO" id="GO:0016887">
    <property type="term" value="F:ATP hydrolysis activity"/>
    <property type="evidence" value="ECO:0007669"/>
    <property type="project" value="InterPro"/>
</dbReference>
<evidence type="ECO:0000256" key="4">
    <source>
        <dbReference type="ARBA" id="ARBA00022833"/>
    </source>
</evidence>
<dbReference type="InterPro" id="IPR011124">
    <property type="entry name" value="Znf_CW"/>
</dbReference>
<dbReference type="PANTHER" id="PTHR23336">
    <property type="entry name" value="ZINC FINGER CW-TYPE COILED-COIL DOMAIN PROTEIN 3"/>
    <property type="match status" value="1"/>
</dbReference>
<reference evidence="11" key="1">
    <citation type="submission" date="2025-08" db="UniProtKB">
        <authorList>
            <consortium name="RefSeq"/>
        </authorList>
    </citation>
    <scope>IDENTIFICATION</scope>
    <source>
        <tissue evidence="11">White muscle</tissue>
    </source>
</reference>
<dbReference type="Gene3D" id="3.30.40.100">
    <property type="match status" value="1"/>
</dbReference>
<dbReference type="FunFam" id="3.30.565.10:FF:000035">
    <property type="entry name" value="MORC family CW-type zinc finger protein 4"/>
    <property type="match status" value="1"/>
</dbReference>
<evidence type="ECO:0000313" key="11">
    <source>
        <dbReference type="RefSeq" id="XP_038849471.1"/>
    </source>
</evidence>
<organism evidence="10 11">
    <name type="scientific">Salvelinus namaycush</name>
    <name type="common">Lake trout</name>
    <name type="synonym">Salmo namaycush</name>
    <dbReference type="NCBI Taxonomy" id="8040"/>
    <lineage>
        <taxon>Eukaryota</taxon>
        <taxon>Metazoa</taxon>
        <taxon>Chordata</taxon>
        <taxon>Craniata</taxon>
        <taxon>Vertebrata</taxon>
        <taxon>Euteleostomi</taxon>
        <taxon>Actinopterygii</taxon>
        <taxon>Neopterygii</taxon>
        <taxon>Teleostei</taxon>
        <taxon>Protacanthopterygii</taxon>
        <taxon>Salmoniformes</taxon>
        <taxon>Salmonidae</taxon>
        <taxon>Salmoninae</taxon>
        <taxon>Salvelinus</taxon>
    </lineage>
</organism>
<feature type="region of interest" description="Disordered" evidence="8">
    <location>
        <begin position="582"/>
        <end position="661"/>
    </location>
</feature>
<feature type="coiled-coil region" evidence="7">
    <location>
        <begin position="408"/>
        <end position="435"/>
    </location>
</feature>
<feature type="region of interest" description="Disordered" evidence="8">
    <location>
        <begin position="479"/>
        <end position="517"/>
    </location>
</feature>
<dbReference type="InterPro" id="IPR045261">
    <property type="entry name" value="MORC_ATPase"/>
</dbReference>
<evidence type="ECO:0000256" key="3">
    <source>
        <dbReference type="ARBA" id="ARBA00022771"/>
    </source>
</evidence>
<feature type="compositionally biased region" description="Polar residues" evidence="8">
    <location>
        <begin position="585"/>
        <end position="595"/>
    </location>
</feature>
<dbReference type="GO" id="GO:0005654">
    <property type="term" value="C:nucleoplasm"/>
    <property type="evidence" value="ECO:0007669"/>
    <property type="project" value="TreeGrafter"/>
</dbReference>
<comment type="subcellular location">
    <subcellularLocation>
        <location evidence="1">Nucleus</location>
    </subcellularLocation>
</comment>
<feature type="region of interest" description="Disordered" evidence="8">
    <location>
        <begin position="242"/>
        <end position="262"/>
    </location>
</feature>
<keyword evidence="10" id="KW-1185">Reference proteome</keyword>
<dbReference type="RefSeq" id="XP_038849471.1">
    <property type="nucleotide sequence ID" value="XM_038993543.1"/>
</dbReference>
<dbReference type="Proteomes" id="UP000808372">
    <property type="component" value="Chromosome 5"/>
</dbReference>
<keyword evidence="5 7" id="KW-0175">Coiled coil</keyword>
<dbReference type="GeneID" id="120047926"/>
<dbReference type="OrthoDB" id="757982at2759"/>
<dbReference type="Pfam" id="PF07496">
    <property type="entry name" value="zf-CW"/>
    <property type="match status" value="1"/>
</dbReference>
<dbReference type="Pfam" id="PF13589">
    <property type="entry name" value="HATPase_c_3"/>
    <property type="match status" value="1"/>
</dbReference>
<evidence type="ECO:0000313" key="10">
    <source>
        <dbReference type="Proteomes" id="UP000808372"/>
    </source>
</evidence>
<evidence type="ECO:0000256" key="2">
    <source>
        <dbReference type="ARBA" id="ARBA00022723"/>
    </source>
</evidence>
<evidence type="ECO:0000256" key="1">
    <source>
        <dbReference type="ARBA" id="ARBA00004123"/>
    </source>
</evidence>
<evidence type="ECO:0000256" key="8">
    <source>
        <dbReference type="SAM" id="MobiDB-lite"/>
    </source>
</evidence>